<proteinExistence type="predicted"/>
<accession>A0A089XGN3</accession>
<dbReference type="AlphaFoldDB" id="A0A089XGN3"/>
<dbReference type="HOGENOM" id="CLU_1991419_0_0_11"/>
<dbReference type="RefSeq" id="WP_052414180.1">
    <property type="nucleotide sequence ID" value="NZ_CP009439.1"/>
</dbReference>
<sequence>MSARFALVIHPDASFKVMEWEADTPAGLDAIYREIDSPNIGVIDIAPDISMWLDEDGNNGGAAINMMATAIYAATAPAPRKQYGTAVFTGIDPRGDTTGLTRDRCVALLETAGIMTPQIPHPRAK</sequence>
<dbReference type="Pfam" id="PF12957">
    <property type="entry name" value="DUF3846"/>
    <property type="match status" value="1"/>
</dbReference>
<reference evidence="3" key="1">
    <citation type="journal article" date="2015" name="J. Biotechnol.">
        <title>Complete genome sequence of the actinobacterium Streptomyces glaucescens GLA.O (DSM 40922) consisting of a linear chromosome and one linear plasmid.</title>
        <authorList>
            <person name="Ortseifen V."/>
            <person name="Winkler A."/>
            <person name="Albersmeier A."/>
            <person name="Wendler S."/>
            <person name="Puhler A."/>
            <person name="Kalinowski J."/>
            <person name="Ruckert C."/>
        </authorList>
    </citation>
    <scope>NUCLEOTIDE SEQUENCE [LARGE SCALE GENOMIC DNA]</scope>
    <source>
        <strain evidence="3">DSM 40922 / GLA O</strain>
        <plasmid evidence="3">pSglau1</plasmid>
    </source>
</reference>
<dbReference type="KEGG" id="sgu:SGLAU_32510"/>
<evidence type="ECO:0000259" key="1">
    <source>
        <dbReference type="Pfam" id="PF12957"/>
    </source>
</evidence>
<evidence type="ECO:0000313" key="3">
    <source>
        <dbReference type="Proteomes" id="UP000029482"/>
    </source>
</evidence>
<name>A0A089XGN3_STRGA</name>
<protein>
    <recommendedName>
        <fullName evidence="1">DUF3846 domain-containing protein</fullName>
    </recommendedName>
</protein>
<organism evidence="2 3">
    <name type="scientific">Streptomyces glaucescens</name>
    <dbReference type="NCBI Taxonomy" id="1907"/>
    <lineage>
        <taxon>Bacteria</taxon>
        <taxon>Bacillati</taxon>
        <taxon>Actinomycetota</taxon>
        <taxon>Actinomycetes</taxon>
        <taxon>Kitasatosporales</taxon>
        <taxon>Streptomycetaceae</taxon>
        <taxon>Streptomyces</taxon>
    </lineage>
</organism>
<dbReference type="InterPro" id="IPR024559">
    <property type="entry name" value="DUF3846"/>
</dbReference>
<dbReference type="EMBL" id="CP009439">
    <property type="protein sequence ID" value="AIS02434.1"/>
    <property type="molecule type" value="Genomic_DNA"/>
</dbReference>
<dbReference type="OrthoDB" id="5121495at2"/>
<gene>
    <name evidence="2" type="ORF">SGLAU_32510</name>
</gene>
<evidence type="ECO:0000313" key="2">
    <source>
        <dbReference type="EMBL" id="AIS02434.1"/>
    </source>
</evidence>
<feature type="domain" description="DUF3846" evidence="1">
    <location>
        <begin position="6"/>
        <end position="104"/>
    </location>
</feature>
<keyword evidence="3" id="KW-1185">Reference proteome</keyword>
<geneLocation type="plasmid" evidence="2 3">
    <name>pSglau1</name>
</geneLocation>
<dbReference type="Proteomes" id="UP000029482">
    <property type="component" value="Plasmid pSglau1"/>
</dbReference>
<keyword evidence="2" id="KW-0614">Plasmid</keyword>